<evidence type="ECO:0000313" key="2">
    <source>
        <dbReference type="EMBL" id="MXP33386.1"/>
    </source>
</evidence>
<gene>
    <name evidence="1" type="ORF">GRI94_02180</name>
    <name evidence="2" type="ORF">GRI94_16270</name>
</gene>
<proteinExistence type="predicted"/>
<accession>A0A845AY18</accession>
<dbReference type="InterPro" id="IPR036584">
    <property type="entry name" value="FliS_sf"/>
</dbReference>
<evidence type="ECO:0008006" key="4">
    <source>
        <dbReference type="Google" id="ProtNLM"/>
    </source>
</evidence>
<dbReference type="OrthoDB" id="7355300at2"/>
<dbReference type="Gene3D" id="1.20.120.340">
    <property type="entry name" value="Flagellar protein FliS"/>
    <property type="match status" value="1"/>
</dbReference>
<dbReference type="AlphaFoldDB" id="A0A845AY18"/>
<dbReference type="EMBL" id="WTYE01000001">
    <property type="protein sequence ID" value="MXP33386.1"/>
    <property type="molecule type" value="Genomic_DNA"/>
</dbReference>
<dbReference type="InterPro" id="IPR003713">
    <property type="entry name" value="FliS"/>
</dbReference>
<dbReference type="GO" id="GO:0044780">
    <property type="term" value="P:bacterial-type flagellum assembly"/>
    <property type="evidence" value="ECO:0007669"/>
    <property type="project" value="InterPro"/>
</dbReference>
<dbReference type="RefSeq" id="WP_160778152.1">
    <property type="nucleotide sequence ID" value="NZ_BAAAZF010000001.1"/>
</dbReference>
<sequence length="121" mass="13322">MMFQSPDPTEAYRKIEFDARIEGSNGIGLTRLCLERALTELDRAQSAYARGNRQAWGTALTRAASGITALSAGVDSANPLREPLVHLYDSAALAVRAAVTNYRQDVMDRVRRDLEDILAIL</sequence>
<dbReference type="Proteomes" id="UP000446786">
    <property type="component" value="Unassembled WGS sequence"/>
</dbReference>
<organism evidence="2 3">
    <name type="scientific">Parerythrobacter jejuensis</name>
    <dbReference type="NCBI Taxonomy" id="795812"/>
    <lineage>
        <taxon>Bacteria</taxon>
        <taxon>Pseudomonadati</taxon>
        <taxon>Pseudomonadota</taxon>
        <taxon>Alphaproteobacteria</taxon>
        <taxon>Sphingomonadales</taxon>
        <taxon>Erythrobacteraceae</taxon>
        <taxon>Parerythrobacter</taxon>
    </lineage>
</organism>
<protein>
    <recommendedName>
        <fullName evidence="4">Flagellin</fullName>
    </recommendedName>
</protein>
<dbReference type="Pfam" id="PF02561">
    <property type="entry name" value="FliS"/>
    <property type="match status" value="1"/>
</dbReference>
<keyword evidence="3" id="KW-1185">Reference proteome</keyword>
<evidence type="ECO:0000313" key="1">
    <source>
        <dbReference type="EMBL" id="MXP30626.1"/>
    </source>
</evidence>
<name>A0A845AY18_9SPHN</name>
<evidence type="ECO:0000313" key="3">
    <source>
        <dbReference type="Proteomes" id="UP000446786"/>
    </source>
</evidence>
<reference evidence="2 3" key="1">
    <citation type="submission" date="2019-12" db="EMBL/GenBank/DDBJ databases">
        <title>Genomic-based taxomic classification of the family Erythrobacteraceae.</title>
        <authorList>
            <person name="Xu L."/>
        </authorList>
    </citation>
    <scope>NUCLEOTIDE SEQUENCE [LARGE SCALE GENOMIC DNA]</scope>
    <source>
        <strain evidence="2 3">JCM 16677</strain>
    </source>
</reference>
<dbReference type="EMBL" id="WTYE01000001">
    <property type="protein sequence ID" value="MXP30626.1"/>
    <property type="molecule type" value="Genomic_DNA"/>
</dbReference>
<dbReference type="SUPFAM" id="SSF101116">
    <property type="entry name" value="Flagellar export chaperone FliS"/>
    <property type="match status" value="1"/>
</dbReference>
<comment type="caution">
    <text evidence="2">The sequence shown here is derived from an EMBL/GenBank/DDBJ whole genome shotgun (WGS) entry which is preliminary data.</text>
</comment>